<accession>A0A0E9RX17</accession>
<organism evidence="1">
    <name type="scientific">Anguilla anguilla</name>
    <name type="common">European freshwater eel</name>
    <name type="synonym">Muraena anguilla</name>
    <dbReference type="NCBI Taxonomy" id="7936"/>
    <lineage>
        <taxon>Eukaryota</taxon>
        <taxon>Metazoa</taxon>
        <taxon>Chordata</taxon>
        <taxon>Craniata</taxon>
        <taxon>Vertebrata</taxon>
        <taxon>Euteleostomi</taxon>
        <taxon>Actinopterygii</taxon>
        <taxon>Neopterygii</taxon>
        <taxon>Teleostei</taxon>
        <taxon>Anguilliformes</taxon>
        <taxon>Anguillidae</taxon>
        <taxon>Anguilla</taxon>
    </lineage>
</organism>
<protein>
    <submittedName>
        <fullName evidence="1">Uncharacterized protein</fullName>
    </submittedName>
</protein>
<reference evidence="1" key="1">
    <citation type="submission" date="2014-11" db="EMBL/GenBank/DDBJ databases">
        <authorList>
            <person name="Amaro Gonzalez C."/>
        </authorList>
    </citation>
    <scope>NUCLEOTIDE SEQUENCE</scope>
</reference>
<dbReference type="AlphaFoldDB" id="A0A0E9RX17"/>
<dbReference type="EMBL" id="GBXM01074866">
    <property type="protein sequence ID" value="JAH33711.1"/>
    <property type="molecule type" value="Transcribed_RNA"/>
</dbReference>
<name>A0A0E9RX17_ANGAN</name>
<proteinExistence type="predicted"/>
<reference evidence="1" key="2">
    <citation type="journal article" date="2015" name="Fish Shellfish Immunol.">
        <title>Early steps in the European eel (Anguilla anguilla)-Vibrio vulnificus interaction in the gills: Role of the RtxA13 toxin.</title>
        <authorList>
            <person name="Callol A."/>
            <person name="Pajuelo D."/>
            <person name="Ebbesson L."/>
            <person name="Teles M."/>
            <person name="MacKenzie S."/>
            <person name="Amaro C."/>
        </authorList>
    </citation>
    <scope>NUCLEOTIDE SEQUENCE</scope>
</reference>
<evidence type="ECO:0000313" key="1">
    <source>
        <dbReference type="EMBL" id="JAH33711.1"/>
    </source>
</evidence>
<sequence>MNGPCFPPLIVQLALWQCRWQCNVVACIVTPMSRGQCIG</sequence>